<feature type="transmembrane region" description="Helical" evidence="1">
    <location>
        <begin position="86"/>
        <end position="103"/>
    </location>
</feature>
<keyword evidence="1" id="KW-0472">Membrane</keyword>
<sequence length="156" mass="17708">MLQMIFLSLLLMTASISFFLNHPISLALMLMAICVLTSLLILKLSFSWFFFILMLVFLGGVMIIITYMTSLAANEKFFAPSIKPQITLFLSGLTLMIFLQTTSFNHKLSSSFEFTGLLYEKEFFCSLLLCFFSLLLTLISVVKLMKLESGPLVKRL</sequence>
<name>A0A3G4YLJ2_9MAXI</name>
<proteinExistence type="predicted"/>
<organism evidence="2">
    <name type="scientific">Lovenula raynerae</name>
    <dbReference type="NCBI Taxonomy" id="2487506"/>
    <lineage>
        <taxon>Eukaryota</taxon>
        <taxon>Metazoa</taxon>
        <taxon>Ecdysozoa</taxon>
        <taxon>Arthropoda</taxon>
        <taxon>Crustacea</taxon>
        <taxon>Multicrustacea</taxon>
        <taxon>Hexanauplia</taxon>
        <taxon>Copepoda</taxon>
        <taxon>Calanoida</taxon>
        <taxon>Diaptomidae</taxon>
        <taxon>Lovenula</taxon>
    </lineage>
</organism>
<feature type="transmembrane region" description="Helical" evidence="1">
    <location>
        <begin position="48"/>
        <end position="74"/>
    </location>
</feature>
<accession>A0A3G4YLJ2</accession>
<evidence type="ECO:0000313" key="2">
    <source>
        <dbReference type="EMBL" id="AYV63057.1"/>
    </source>
</evidence>
<keyword evidence="1" id="KW-1133">Transmembrane helix</keyword>
<geneLocation type="mitochondrion" evidence="2"/>
<reference evidence="2" key="1">
    <citation type="submission" date="2018-08" db="EMBL/GenBank/DDBJ databases">
        <title>The complete mitochondrial genome of the copepod Lovenula raynerae.</title>
        <authorList>
            <person name="Jooste C.M."/>
            <person name="Emami-Khoyi A."/>
            <person name="Gan H.M."/>
            <person name="Wasserman R."/>
            <person name="Dalu T."/>
            <person name="Teske P.R."/>
        </authorList>
    </citation>
    <scope>NUCLEOTIDE SEQUENCE</scope>
</reference>
<gene>
    <name evidence="2" type="primary">ND6</name>
</gene>
<dbReference type="EMBL" id="MH710604">
    <property type="protein sequence ID" value="AYV63057.1"/>
    <property type="molecule type" value="Genomic_DNA"/>
</dbReference>
<dbReference type="AlphaFoldDB" id="A0A3G4YLJ2"/>
<keyword evidence="1" id="KW-0812">Transmembrane</keyword>
<evidence type="ECO:0000256" key="1">
    <source>
        <dbReference type="SAM" id="Phobius"/>
    </source>
</evidence>
<feature type="transmembrane region" description="Helical" evidence="1">
    <location>
        <begin position="123"/>
        <end position="145"/>
    </location>
</feature>
<protein>
    <submittedName>
        <fullName evidence="2">NADH dehydrogenase subunit 6</fullName>
    </submittedName>
</protein>
<keyword evidence="2" id="KW-0496">Mitochondrion</keyword>